<sequence>MAAISQEVRERARLLGIPEDEGLWTWIPQASLGAPLPEGWDDFFDEEGNKAYYHGKTKRLQRTHPMLERFTVMYKKLKEFNDRGGKVESAKKMESMLYVIMNELLNRCNRELPPNTPELLERCTLLFFVNSSEEFRMTNIIKTAMADYAEEQYDVMVTTQTKLTVQNFIDRVRKEQIRMEVFEKPDATVMCSEYPDKPAVVKNLVTFDFYSLEGFAATHSTGKRRFHETAKVEQTVCSIYPKKLATCEVDNQFYSDDGYRFVLGKHPAMRSKHLKILGGYRCQEYSDKRADVLTEDTLEFLSWEGYFKLFRHKQLMGRMYNYLLTIDEDGYFYRMGQKLPPEETSRLVDKARFLAGGGEWASFTDDMHDAYWYNLRDKVVTKTNPYFSY</sequence>
<reference evidence="2" key="1">
    <citation type="submission" date="2021-01" db="EMBL/GenBank/DDBJ databases">
        <authorList>
            <person name="Corre E."/>
            <person name="Pelletier E."/>
            <person name="Niang G."/>
            <person name="Scheremetjew M."/>
            <person name="Finn R."/>
            <person name="Kale V."/>
            <person name="Holt S."/>
            <person name="Cochrane G."/>
            <person name="Meng A."/>
            <person name="Brown T."/>
            <person name="Cohen L."/>
        </authorList>
    </citation>
    <scope>NUCLEOTIDE SEQUENCE</scope>
    <source>
        <strain evidence="2">RCC3387</strain>
    </source>
</reference>
<dbReference type="InterPro" id="IPR001202">
    <property type="entry name" value="WW_dom"/>
</dbReference>
<gene>
    <name evidence="2" type="ORF">BRAN1462_LOCUS6467</name>
</gene>
<organism evidence="2">
    <name type="scientific">Zooxanthella nutricula</name>
    <dbReference type="NCBI Taxonomy" id="1333877"/>
    <lineage>
        <taxon>Eukaryota</taxon>
        <taxon>Sar</taxon>
        <taxon>Alveolata</taxon>
        <taxon>Dinophyceae</taxon>
        <taxon>Peridiniales</taxon>
        <taxon>Peridiniales incertae sedis</taxon>
        <taxon>Zooxanthella</taxon>
    </lineage>
</organism>
<protein>
    <recommendedName>
        <fullName evidence="1">WW domain-containing protein</fullName>
    </recommendedName>
</protein>
<proteinExistence type="predicted"/>
<accession>A0A7S2MY66</accession>
<dbReference type="AlphaFoldDB" id="A0A7S2MY66"/>
<evidence type="ECO:0000259" key="1">
    <source>
        <dbReference type="PROSITE" id="PS50020"/>
    </source>
</evidence>
<name>A0A7S2MY66_9DINO</name>
<feature type="domain" description="WW" evidence="1">
    <location>
        <begin position="34"/>
        <end position="67"/>
    </location>
</feature>
<evidence type="ECO:0000313" key="2">
    <source>
        <dbReference type="EMBL" id="CAD9509365.1"/>
    </source>
</evidence>
<dbReference type="PROSITE" id="PS50020">
    <property type="entry name" value="WW_DOMAIN_2"/>
    <property type="match status" value="1"/>
</dbReference>
<dbReference type="EMBL" id="HBGW01010077">
    <property type="protein sequence ID" value="CAD9509365.1"/>
    <property type="molecule type" value="Transcribed_RNA"/>
</dbReference>